<sequence length="131" mass="14277">MPSRWTLTSVAEAPDHARPIPSAQLHGAAAALVEPPDGDYLAQTKPYSVAPLRNVGEGQACLHISCPDDTDRPRPEQFLGERIRFGSRFFRLTAVDEDHVPCRALLPPRGAGRSRVRSSVRVDGGLRGWIG</sequence>
<dbReference type="Proteomes" id="UP000579523">
    <property type="component" value="Unassembled WGS sequence"/>
</dbReference>
<comment type="caution">
    <text evidence="1">The sequence shown here is derived from an EMBL/GenBank/DDBJ whole genome shotgun (WGS) entry which is preliminary data.</text>
</comment>
<keyword evidence="2" id="KW-1185">Reference proteome</keyword>
<evidence type="ECO:0000313" key="2">
    <source>
        <dbReference type="Proteomes" id="UP000579523"/>
    </source>
</evidence>
<gene>
    <name evidence="1" type="ORF">FHS37_007577</name>
</gene>
<accession>A0A7W7VAY8</accession>
<reference evidence="1 2" key="1">
    <citation type="submission" date="2020-08" db="EMBL/GenBank/DDBJ databases">
        <title>Genomic Encyclopedia of Type Strains, Phase III (KMG-III): the genomes of soil and plant-associated and newly described type strains.</title>
        <authorList>
            <person name="Whitman W."/>
        </authorList>
    </citation>
    <scope>NUCLEOTIDE SEQUENCE [LARGE SCALE GENOMIC DNA]</scope>
    <source>
        <strain evidence="1 2">CECT 3273</strain>
    </source>
</reference>
<organism evidence="1 2">
    <name type="scientific">Streptomyces griseomycini</name>
    <dbReference type="NCBI Taxonomy" id="66895"/>
    <lineage>
        <taxon>Bacteria</taxon>
        <taxon>Bacillati</taxon>
        <taxon>Actinomycetota</taxon>
        <taxon>Actinomycetes</taxon>
        <taxon>Kitasatosporales</taxon>
        <taxon>Streptomycetaceae</taxon>
        <taxon>Streptomyces</taxon>
    </lineage>
</organism>
<dbReference type="EMBL" id="JACHJI010000030">
    <property type="protein sequence ID" value="MBB4903480.1"/>
    <property type="molecule type" value="Genomic_DNA"/>
</dbReference>
<proteinExistence type="predicted"/>
<dbReference type="AlphaFoldDB" id="A0A7W7VAY8"/>
<name>A0A7W7VAY8_9ACTN</name>
<evidence type="ECO:0000313" key="1">
    <source>
        <dbReference type="EMBL" id="MBB4903480.1"/>
    </source>
</evidence>
<protein>
    <submittedName>
        <fullName evidence="1">Uncharacterized protein</fullName>
    </submittedName>
</protein>